<evidence type="ECO:0000256" key="1">
    <source>
        <dbReference type="ARBA" id="ARBA00006056"/>
    </source>
</evidence>
<dbReference type="SUPFAM" id="SSF89733">
    <property type="entry name" value="L-sulfolactate dehydrogenase-like"/>
    <property type="match status" value="1"/>
</dbReference>
<keyword evidence="4" id="KW-1185">Reference proteome</keyword>
<dbReference type="EMBL" id="JBHTKK010000002">
    <property type="protein sequence ID" value="MFD1065007.1"/>
    <property type="molecule type" value="Genomic_DNA"/>
</dbReference>
<name>A0ABW3NBI0_9BACI</name>
<sequence>MHNINLENVELLITDSLQAVGLKEEEAKICAKNIAFADQQGTDTHGIMRLPIYIERLKNGLFNSKPNTQWVRENETSAVLDGDNGMGHYSAQLAMEKAIKKAEEKGIGITTLYNGNHIGAGACYTKMAAEKGMIGFLTTNAGPLMAPTGGTERLLGNNPICYAVPRREKDPIVLDIANSIVAGGKLQLASSKSEEIPLGWALDKEGKPTTDPDRGLEGVLLPIGGHKGYGLTLMMDILAGVLSGASYSKNIPHLDEEGKTGVGCTMIAFKIENFMELEHFYDRLDDFTSLIVDSKKAPGFERILLPGEIESETKDKRLQEGTQISDSLRQELVTMLDDLQLQTDKYGL</sequence>
<dbReference type="InterPro" id="IPR003767">
    <property type="entry name" value="Malate/L-lactate_DH-like"/>
</dbReference>
<protein>
    <submittedName>
        <fullName evidence="3">Ldh family oxidoreductase</fullName>
    </submittedName>
</protein>
<reference evidence="4" key="1">
    <citation type="journal article" date="2019" name="Int. J. Syst. Evol. Microbiol.">
        <title>The Global Catalogue of Microorganisms (GCM) 10K type strain sequencing project: providing services to taxonomists for standard genome sequencing and annotation.</title>
        <authorList>
            <consortium name="The Broad Institute Genomics Platform"/>
            <consortium name="The Broad Institute Genome Sequencing Center for Infectious Disease"/>
            <person name="Wu L."/>
            <person name="Ma J."/>
        </authorList>
    </citation>
    <scope>NUCLEOTIDE SEQUENCE [LARGE SCALE GENOMIC DNA]</scope>
    <source>
        <strain evidence="4">CCUG 56608</strain>
    </source>
</reference>
<dbReference type="Gene3D" id="1.10.1530.10">
    <property type="match status" value="1"/>
</dbReference>
<comment type="similarity">
    <text evidence="1">Belongs to the LDH2/MDH2 oxidoreductase family.</text>
</comment>
<evidence type="ECO:0000313" key="4">
    <source>
        <dbReference type="Proteomes" id="UP001597041"/>
    </source>
</evidence>
<keyword evidence="2" id="KW-0560">Oxidoreductase</keyword>
<evidence type="ECO:0000256" key="2">
    <source>
        <dbReference type="ARBA" id="ARBA00023002"/>
    </source>
</evidence>
<dbReference type="InterPro" id="IPR036111">
    <property type="entry name" value="Mal/L-sulfo/L-lacto_DH-like_sf"/>
</dbReference>
<accession>A0ABW3NBI0</accession>
<dbReference type="RefSeq" id="WP_379590540.1">
    <property type="nucleotide sequence ID" value="NZ_JBHTKK010000002.1"/>
</dbReference>
<dbReference type="PANTHER" id="PTHR11091">
    <property type="entry name" value="OXIDOREDUCTASE-RELATED"/>
    <property type="match status" value="1"/>
</dbReference>
<evidence type="ECO:0000313" key="3">
    <source>
        <dbReference type="EMBL" id="MFD1065007.1"/>
    </source>
</evidence>
<organism evidence="3 4">
    <name type="scientific">Oceanobacillus locisalsi</name>
    <dbReference type="NCBI Taxonomy" id="546107"/>
    <lineage>
        <taxon>Bacteria</taxon>
        <taxon>Bacillati</taxon>
        <taxon>Bacillota</taxon>
        <taxon>Bacilli</taxon>
        <taxon>Bacillales</taxon>
        <taxon>Bacillaceae</taxon>
        <taxon>Oceanobacillus</taxon>
    </lineage>
</organism>
<dbReference type="InterPro" id="IPR043143">
    <property type="entry name" value="Mal/L-sulf/L-lact_DH-like_NADP"/>
</dbReference>
<dbReference type="PANTHER" id="PTHR11091:SF0">
    <property type="entry name" value="MALATE DEHYDROGENASE"/>
    <property type="match status" value="1"/>
</dbReference>
<proteinExistence type="inferred from homology"/>
<dbReference type="Pfam" id="PF02615">
    <property type="entry name" value="Ldh_2"/>
    <property type="match status" value="1"/>
</dbReference>
<gene>
    <name evidence="3" type="ORF">ACFQ19_03120</name>
</gene>
<dbReference type="InterPro" id="IPR043144">
    <property type="entry name" value="Mal/L-sulf/L-lact_DH-like_ah"/>
</dbReference>
<dbReference type="Gene3D" id="3.30.1370.60">
    <property type="entry name" value="Hypothetical oxidoreductase yiak, domain 2"/>
    <property type="match status" value="1"/>
</dbReference>
<comment type="caution">
    <text evidence="3">The sequence shown here is derived from an EMBL/GenBank/DDBJ whole genome shotgun (WGS) entry which is preliminary data.</text>
</comment>
<dbReference type="Proteomes" id="UP001597041">
    <property type="component" value="Unassembled WGS sequence"/>
</dbReference>